<evidence type="ECO:0000256" key="1">
    <source>
        <dbReference type="SAM" id="MobiDB-lite"/>
    </source>
</evidence>
<evidence type="ECO:0000313" key="3">
    <source>
        <dbReference type="Proteomes" id="UP001153076"/>
    </source>
</evidence>
<name>A0A9Q1K077_9CARY</name>
<comment type="caution">
    <text evidence="2">The sequence shown here is derived from an EMBL/GenBank/DDBJ whole genome shotgun (WGS) entry which is preliminary data.</text>
</comment>
<dbReference type="EMBL" id="JAKOGI010000501">
    <property type="protein sequence ID" value="KAJ8434076.1"/>
    <property type="molecule type" value="Genomic_DNA"/>
</dbReference>
<dbReference type="OrthoDB" id="5562739at2759"/>
<dbReference type="PANTHER" id="PTHR34835">
    <property type="entry name" value="OS07G0283600 PROTEIN-RELATED"/>
    <property type="match status" value="1"/>
</dbReference>
<accession>A0A9Q1K077</accession>
<organism evidence="2 3">
    <name type="scientific">Carnegiea gigantea</name>
    <dbReference type="NCBI Taxonomy" id="171969"/>
    <lineage>
        <taxon>Eukaryota</taxon>
        <taxon>Viridiplantae</taxon>
        <taxon>Streptophyta</taxon>
        <taxon>Embryophyta</taxon>
        <taxon>Tracheophyta</taxon>
        <taxon>Spermatophyta</taxon>
        <taxon>Magnoliopsida</taxon>
        <taxon>eudicotyledons</taxon>
        <taxon>Gunneridae</taxon>
        <taxon>Pentapetalae</taxon>
        <taxon>Caryophyllales</taxon>
        <taxon>Cactineae</taxon>
        <taxon>Cactaceae</taxon>
        <taxon>Cactoideae</taxon>
        <taxon>Echinocereeae</taxon>
        <taxon>Carnegiea</taxon>
    </lineage>
</organism>
<dbReference type="Proteomes" id="UP001153076">
    <property type="component" value="Unassembled WGS sequence"/>
</dbReference>
<dbReference type="PANTHER" id="PTHR34835:SF90">
    <property type="entry name" value="AMINOTRANSFERASE-LIKE PLANT MOBILE DOMAIN-CONTAINING PROTEIN"/>
    <property type="match status" value="1"/>
</dbReference>
<proteinExistence type="predicted"/>
<sequence>MNSKNTAQESSEKTITDSHQQPSEKTYDTVEDTTYKMPPPGHVDESDSDDEVLVKRIKKIKEGIKSKPKKMELREDVKKSPKPPVKIAHLSVTNHKKEDKSLKKKQHVQKSATISIEGPKSVQSVPKPAERDTKHKKIFQSRMSPSGFVGMIAYSNGAQIKAIQEMGIEIIPIDVHITLALPIGGKKVEEFYGKKPKDATYNQVLDAWRRDWNLQDRTPKLSQMPQYILSQTDIGESFKRNFVMYMISCFFNGSKNVHCSPYFAKNEAHVEDIASIDWCQYTIDILCESVKKRASNFDGPILFLMVSSLYYIRISFFQ</sequence>
<feature type="region of interest" description="Disordered" evidence="1">
    <location>
        <begin position="1"/>
        <end position="82"/>
    </location>
</feature>
<reference evidence="2" key="1">
    <citation type="submission" date="2022-04" db="EMBL/GenBank/DDBJ databases">
        <title>Carnegiea gigantea Genome sequencing and assembly v2.</title>
        <authorList>
            <person name="Copetti D."/>
            <person name="Sanderson M.J."/>
            <person name="Burquez A."/>
            <person name="Wojciechowski M.F."/>
        </authorList>
    </citation>
    <scope>NUCLEOTIDE SEQUENCE</scope>
    <source>
        <strain evidence="2">SGP5-SGP5p</strain>
        <tissue evidence="2">Aerial part</tissue>
    </source>
</reference>
<feature type="compositionally biased region" description="Basic and acidic residues" evidence="1">
    <location>
        <begin position="60"/>
        <end position="79"/>
    </location>
</feature>
<protein>
    <submittedName>
        <fullName evidence="2">Uncharacterized protein</fullName>
    </submittedName>
</protein>
<dbReference type="AlphaFoldDB" id="A0A9Q1K077"/>
<evidence type="ECO:0000313" key="2">
    <source>
        <dbReference type="EMBL" id="KAJ8434076.1"/>
    </source>
</evidence>
<keyword evidence="3" id="KW-1185">Reference proteome</keyword>
<gene>
    <name evidence="2" type="ORF">Cgig2_007591</name>
</gene>